<organism evidence="2 3">
    <name type="scientific">Actinoallomurus spadix</name>
    <dbReference type="NCBI Taxonomy" id="79912"/>
    <lineage>
        <taxon>Bacteria</taxon>
        <taxon>Bacillati</taxon>
        <taxon>Actinomycetota</taxon>
        <taxon>Actinomycetes</taxon>
        <taxon>Streptosporangiales</taxon>
        <taxon>Thermomonosporaceae</taxon>
        <taxon>Actinoallomurus</taxon>
    </lineage>
</organism>
<dbReference type="SUPFAM" id="SSF55729">
    <property type="entry name" value="Acyl-CoA N-acyltransferases (Nat)"/>
    <property type="match status" value="1"/>
</dbReference>
<dbReference type="InterPro" id="IPR016181">
    <property type="entry name" value="Acyl_CoA_acyltransferase"/>
</dbReference>
<sequence length="255" mass="27378">MDVRELTTRNELFAASALLAEVWRPTDPMPYEMLQVTRHIGGYVAGAFDGDTMIGACAAFPTADGGLHSHITGVTVPGRGVGYAIKAHQRAWALARGIPTIGWTFDPLTRRNAYFNLVKLAARATGYAEDFYGDMPDELNMGDPSDRLLLTWPLEDPKVVAALAGRPATWPEPGPDTPAVLRADAADRPETRDAAGAATLAVGTPADITALRAGDPDAAREWRRAQRAALGGSLTGGYRVTGFTRAGYYLLERPR</sequence>
<gene>
    <name evidence="2" type="ORF">GCM10010151_28120</name>
</gene>
<dbReference type="InterPro" id="IPR038764">
    <property type="entry name" value="GNAT_N_AcTrfase_prd"/>
</dbReference>
<dbReference type="EMBL" id="BAAABM010000017">
    <property type="protein sequence ID" value="GAA0336822.1"/>
    <property type="molecule type" value="Genomic_DNA"/>
</dbReference>
<evidence type="ECO:0000313" key="2">
    <source>
        <dbReference type="EMBL" id="GAA0336822.1"/>
    </source>
</evidence>
<keyword evidence="3" id="KW-1185">Reference proteome</keyword>
<protein>
    <recommendedName>
        <fullName evidence="1">N-acetyltransferase domain-containing protein</fullName>
    </recommendedName>
</protein>
<evidence type="ECO:0000259" key="1">
    <source>
        <dbReference type="PROSITE" id="PS51186"/>
    </source>
</evidence>
<accession>A0ABN0WHJ1</accession>
<feature type="domain" description="N-acetyltransferase" evidence="1">
    <location>
        <begin position="1"/>
        <end position="146"/>
    </location>
</feature>
<reference evidence="2 3" key="1">
    <citation type="journal article" date="2019" name="Int. J. Syst. Evol. Microbiol.">
        <title>The Global Catalogue of Microorganisms (GCM) 10K type strain sequencing project: providing services to taxonomists for standard genome sequencing and annotation.</title>
        <authorList>
            <consortium name="The Broad Institute Genomics Platform"/>
            <consortium name="The Broad Institute Genome Sequencing Center for Infectious Disease"/>
            <person name="Wu L."/>
            <person name="Ma J."/>
        </authorList>
    </citation>
    <scope>NUCLEOTIDE SEQUENCE [LARGE SCALE GENOMIC DNA]</scope>
    <source>
        <strain evidence="2 3">JCM 3146</strain>
    </source>
</reference>
<dbReference type="PROSITE" id="PS51186">
    <property type="entry name" value="GNAT"/>
    <property type="match status" value="1"/>
</dbReference>
<dbReference type="Proteomes" id="UP001501822">
    <property type="component" value="Unassembled WGS sequence"/>
</dbReference>
<dbReference type="InterPro" id="IPR000182">
    <property type="entry name" value="GNAT_dom"/>
</dbReference>
<name>A0ABN0WHJ1_9ACTN</name>
<proteinExistence type="predicted"/>
<evidence type="ECO:0000313" key="3">
    <source>
        <dbReference type="Proteomes" id="UP001501822"/>
    </source>
</evidence>
<dbReference type="RefSeq" id="WP_252807063.1">
    <property type="nucleotide sequence ID" value="NZ_BAAABM010000017.1"/>
</dbReference>
<comment type="caution">
    <text evidence="2">The sequence shown here is derived from an EMBL/GenBank/DDBJ whole genome shotgun (WGS) entry which is preliminary data.</text>
</comment>
<dbReference type="PANTHER" id="PTHR41700:SF1">
    <property type="entry name" value="N-ACETYLTRANSFERASE DOMAIN-CONTAINING PROTEIN"/>
    <property type="match status" value="1"/>
</dbReference>
<dbReference type="PANTHER" id="PTHR41700">
    <property type="entry name" value="GCN5-RELATED N-ACETYLTRANSFERASE"/>
    <property type="match status" value="1"/>
</dbReference>